<sequence length="148" mass="17158">MIDPRVIALCREFDVEIIPGNKYPEIGQTRAPDTLRRIIDRYGMEHARLVMTTITQAGNNKLLLDKEGLWMVSDMVLKCRSLIEREAGAWLDTWDIIPGGELQFVAQELRGFVPTRFALGGMVYERLFRRFGPNSDQLDMLDDRRRMQ</sequence>
<accession>K2NSR9</accession>
<proteinExistence type="predicted"/>
<dbReference type="AlphaFoldDB" id="K2NSR9"/>
<protein>
    <submittedName>
        <fullName evidence="1">Uncharacterized protein</fullName>
    </submittedName>
</protein>
<evidence type="ECO:0000313" key="2">
    <source>
        <dbReference type="Proteomes" id="UP000007374"/>
    </source>
</evidence>
<evidence type="ECO:0000313" key="1">
    <source>
        <dbReference type="EMBL" id="EKF40844.1"/>
    </source>
</evidence>
<reference evidence="1 2" key="1">
    <citation type="journal article" date="2012" name="J. Bacteriol.">
        <title>Genome Sequence of Nitratireductor indicus Type Strain C115.</title>
        <authorList>
            <person name="Lai Q."/>
            <person name="Li G."/>
            <person name="Yu Z."/>
            <person name="Shao Z."/>
        </authorList>
    </citation>
    <scope>NUCLEOTIDE SEQUENCE [LARGE SCALE GENOMIC DNA]</scope>
    <source>
        <strain evidence="1 2">C115</strain>
    </source>
</reference>
<dbReference type="eggNOG" id="ENOG502ZT4X">
    <property type="taxonomic scope" value="Bacteria"/>
</dbReference>
<organism evidence="1 2">
    <name type="scientific">Nitratireductor indicus C115</name>
    <dbReference type="NCBI Taxonomy" id="1231190"/>
    <lineage>
        <taxon>Bacteria</taxon>
        <taxon>Pseudomonadati</taxon>
        <taxon>Pseudomonadota</taxon>
        <taxon>Alphaproteobacteria</taxon>
        <taxon>Hyphomicrobiales</taxon>
        <taxon>Phyllobacteriaceae</taxon>
        <taxon>Nitratireductor</taxon>
    </lineage>
</organism>
<dbReference type="Proteomes" id="UP000007374">
    <property type="component" value="Unassembled WGS sequence"/>
</dbReference>
<dbReference type="EMBL" id="AMSI01000014">
    <property type="protein sequence ID" value="EKF40844.1"/>
    <property type="molecule type" value="Genomic_DNA"/>
</dbReference>
<dbReference type="STRING" id="721133.SAMN05216176_102662"/>
<comment type="caution">
    <text evidence="1">The sequence shown here is derived from an EMBL/GenBank/DDBJ whole genome shotgun (WGS) entry which is preliminary data.</text>
</comment>
<name>K2NSR9_9HYPH</name>
<dbReference type="RefSeq" id="WP_009451836.1">
    <property type="nucleotide sequence ID" value="NZ_AMSI01000014.1"/>
</dbReference>
<keyword evidence="2" id="KW-1185">Reference proteome</keyword>
<gene>
    <name evidence="1" type="ORF">NA8A_18172</name>
</gene>
<dbReference type="PATRIC" id="fig|1231190.3.peg.3753"/>